<sequence>MAAGRQPKTFALLTLTASVGAVLVSLTGCSSSSDQPTDQDQIRDVTKQVTEAYTAKDVDRWAAGLCAQTAEKVRATKLEENQPGMKLVSIDSITVDADKATAMVTVDKGGQNATEKVGYVRENGDWKFCTQEK</sequence>
<feature type="signal peptide" evidence="1">
    <location>
        <begin position="1"/>
        <end position="21"/>
    </location>
</feature>
<organism evidence="2 3">
    <name type="scientific">Rhodococcus spelaei</name>
    <dbReference type="NCBI Taxonomy" id="2546320"/>
    <lineage>
        <taxon>Bacteria</taxon>
        <taxon>Bacillati</taxon>
        <taxon>Actinomycetota</taxon>
        <taxon>Actinomycetes</taxon>
        <taxon>Mycobacteriales</taxon>
        <taxon>Nocardiaceae</taxon>
        <taxon>Rhodococcus</taxon>
    </lineage>
</organism>
<dbReference type="SUPFAM" id="SSF54427">
    <property type="entry name" value="NTF2-like"/>
    <property type="match status" value="1"/>
</dbReference>
<name>A0A541BRI0_9NOCA</name>
<keyword evidence="1" id="KW-0732">Signal</keyword>
<feature type="chain" id="PRO_5039333104" description="DUF4878 domain-containing protein" evidence="1">
    <location>
        <begin position="22"/>
        <end position="133"/>
    </location>
</feature>
<evidence type="ECO:0000313" key="3">
    <source>
        <dbReference type="Proteomes" id="UP000316256"/>
    </source>
</evidence>
<evidence type="ECO:0000256" key="1">
    <source>
        <dbReference type="SAM" id="SignalP"/>
    </source>
</evidence>
<dbReference type="EMBL" id="VIGH01000001">
    <property type="protein sequence ID" value="TQF74898.1"/>
    <property type="molecule type" value="Genomic_DNA"/>
</dbReference>
<protein>
    <recommendedName>
        <fullName evidence="4">DUF4878 domain-containing protein</fullName>
    </recommendedName>
</protein>
<accession>A0A541BRI0</accession>
<dbReference type="OrthoDB" id="4426207at2"/>
<dbReference type="PROSITE" id="PS51257">
    <property type="entry name" value="PROKAR_LIPOPROTEIN"/>
    <property type="match status" value="1"/>
</dbReference>
<evidence type="ECO:0008006" key="4">
    <source>
        <dbReference type="Google" id="ProtNLM"/>
    </source>
</evidence>
<dbReference type="InterPro" id="IPR032710">
    <property type="entry name" value="NTF2-like_dom_sf"/>
</dbReference>
<dbReference type="Proteomes" id="UP000316256">
    <property type="component" value="Unassembled WGS sequence"/>
</dbReference>
<comment type="caution">
    <text evidence="2">The sequence shown here is derived from an EMBL/GenBank/DDBJ whole genome shotgun (WGS) entry which is preliminary data.</text>
</comment>
<proteinExistence type="predicted"/>
<evidence type="ECO:0000313" key="2">
    <source>
        <dbReference type="EMBL" id="TQF74898.1"/>
    </source>
</evidence>
<dbReference type="RefSeq" id="WP_142094983.1">
    <property type="nucleotide sequence ID" value="NZ_VIGH01000001.1"/>
</dbReference>
<dbReference type="AlphaFoldDB" id="A0A541BRI0"/>
<reference evidence="2 3" key="1">
    <citation type="submission" date="2019-06" db="EMBL/GenBank/DDBJ databases">
        <title>Rhodococcus spaelei sp. nov., isolated from a cave.</title>
        <authorList>
            <person name="Lee S.D."/>
        </authorList>
    </citation>
    <scope>NUCLEOTIDE SEQUENCE [LARGE SCALE GENOMIC DNA]</scope>
    <source>
        <strain evidence="2 3">C9-5</strain>
    </source>
</reference>
<gene>
    <name evidence="2" type="ORF">FK531_02195</name>
</gene>
<keyword evidence="3" id="KW-1185">Reference proteome</keyword>